<sequence length="378" mass="42336">MSITLNAAFDSGNIRVVALNGDRVDLEIVPDHQSDFYQWFHFRVAGARGRTLSFRILNAGGSAYPFGWPGYKVRGSTDREAWRQVPTRYADGVLEWEWAVDTELCWFAYFAPYTMERHEALVARIAARPGVRHRELGLSLDGQAIDCLTVGSGAKPVWIYARQHPGESMAEWFMEGLLERLTDRANPHAAALLEKATLHCVPNMNPDGSRRGHLRTNAAGVNLNREWHAPTPERSPEVLHVRNAMDETGVAFAIDVHGDEAIPANFIAGYEGIPSWNDDHGAHFYEFGRRLAAHTPDFQTELGYEKASAGNANLSMSTNQLAERYRAVACTLEMPFKDHDRNPDPEFGWSPERSKKLAHACLEVLAEMIDDVPFHARG</sequence>
<dbReference type="RefSeq" id="WP_095998340.1">
    <property type="nucleotide sequence ID" value="NZ_NSLI01000003.1"/>
</dbReference>
<dbReference type="PROSITE" id="PS52035">
    <property type="entry name" value="PEPTIDASE_M14"/>
    <property type="match status" value="1"/>
</dbReference>
<evidence type="ECO:0000313" key="4">
    <source>
        <dbReference type="EMBL" id="PAX08098.1"/>
    </source>
</evidence>
<dbReference type="Gene3D" id="2.60.40.3120">
    <property type="match status" value="1"/>
</dbReference>
<evidence type="ECO:0000256" key="1">
    <source>
        <dbReference type="ARBA" id="ARBA00001947"/>
    </source>
</evidence>
<dbReference type="AlphaFoldDB" id="A0A2A2SFU4"/>
<dbReference type="Pfam" id="PF00246">
    <property type="entry name" value="Peptidase_M14"/>
    <property type="match status" value="1"/>
</dbReference>
<dbReference type="SUPFAM" id="SSF53187">
    <property type="entry name" value="Zn-dependent exopeptidases"/>
    <property type="match status" value="1"/>
</dbReference>
<dbReference type="GO" id="GO:0004181">
    <property type="term" value="F:metallocarboxypeptidase activity"/>
    <property type="evidence" value="ECO:0007669"/>
    <property type="project" value="InterPro"/>
</dbReference>
<feature type="active site" description="Proton donor/acceptor" evidence="2">
    <location>
        <position position="333"/>
    </location>
</feature>
<comment type="cofactor">
    <cofactor evidence="1">
        <name>Zn(2+)</name>
        <dbReference type="ChEBI" id="CHEBI:29105"/>
    </cofactor>
</comment>
<organism evidence="4 5">
    <name type="scientific">Sphingomonas lenta</name>
    <dbReference type="NCBI Taxonomy" id="1141887"/>
    <lineage>
        <taxon>Bacteria</taxon>
        <taxon>Pseudomonadati</taxon>
        <taxon>Pseudomonadota</taxon>
        <taxon>Alphaproteobacteria</taxon>
        <taxon>Sphingomonadales</taxon>
        <taxon>Sphingomonadaceae</taxon>
        <taxon>Sphingomonas</taxon>
    </lineage>
</organism>
<dbReference type="InterPro" id="IPR050821">
    <property type="entry name" value="Cytosolic_carboxypeptidase"/>
</dbReference>
<comment type="similarity">
    <text evidence="2">Belongs to the peptidase M14 family.</text>
</comment>
<dbReference type="InterPro" id="IPR000834">
    <property type="entry name" value="Peptidase_M14"/>
</dbReference>
<proteinExistence type="inferred from homology"/>
<dbReference type="Proteomes" id="UP000218151">
    <property type="component" value="Unassembled WGS sequence"/>
</dbReference>
<accession>A0A2A2SFU4</accession>
<dbReference type="SMART" id="SM00631">
    <property type="entry name" value="Zn_pept"/>
    <property type="match status" value="1"/>
</dbReference>
<dbReference type="EMBL" id="NSLI01000003">
    <property type="protein sequence ID" value="PAX08098.1"/>
    <property type="molecule type" value="Genomic_DNA"/>
</dbReference>
<dbReference type="PANTHER" id="PTHR12756:SF11">
    <property type="entry name" value="CYTOSOLIC CARBOXYPEPTIDASE 1"/>
    <property type="match status" value="1"/>
</dbReference>
<dbReference type="OrthoDB" id="5490902at2"/>
<gene>
    <name evidence="4" type="ORF">CKY28_10950</name>
</gene>
<evidence type="ECO:0000256" key="2">
    <source>
        <dbReference type="PROSITE-ProRule" id="PRU01379"/>
    </source>
</evidence>
<dbReference type="CDD" id="cd06234">
    <property type="entry name" value="M14_PaCCP-like"/>
    <property type="match status" value="1"/>
</dbReference>
<dbReference type="InterPro" id="IPR040626">
    <property type="entry name" value="Pepdidase_M14_N"/>
</dbReference>
<evidence type="ECO:0000313" key="5">
    <source>
        <dbReference type="Proteomes" id="UP000218151"/>
    </source>
</evidence>
<name>A0A2A2SFU4_9SPHN</name>
<dbReference type="Gene3D" id="3.40.630.10">
    <property type="entry name" value="Zn peptidases"/>
    <property type="match status" value="1"/>
</dbReference>
<feature type="domain" description="Peptidase M14" evidence="3">
    <location>
        <begin position="111"/>
        <end position="372"/>
    </location>
</feature>
<comment type="caution">
    <text evidence="4">The sequence shown here is derived from an EMBL/GenBank/DDBJ whole genome shotgun (WGS) entry which is preliminary data.</text>
</comment>
<protein>
    <recommendedName>
        <fullName evidence="3">Peptidase M14 domain-containing protein</fullName>
    </recommendedName>
</protein>
<dbReference type="GO" id="GO:0008270">
    <property type="term" value="F:zinc ion binding"/>
    <property type="evidence" value="ECO:0007669"/>
    <property type="project" value="InterPro"/>
</dbReference>
<dbReference type="PANTHER" id="PTHR12756">
    <property type="entry name" value="CYTOSOLIC CARBOXYPEPTIDASE"/>
    <property type="match status" value="1"/>
</dbReference>
<evidence type="ECO:0000259" key="3">
    <source>
        <dbReference type="PROSITE" id="PS52035"/>
    </source>
</evidence>
<dbReference type="Pfam" id="PF18027">
    <property type="entry name" value="Pepdidase_M14_N"/>
    <property type="match status" value="1"/>
</dbReference>
<reference evidence="5" key="1">
    <citation type="submission" date="2017-09" db="EMBL/GenBank/DDBJ databases">
        <authorList>
            <person name="Feng G."/>
            <person name="Zhu H."/>
        </authorList>
    </citation>
    <scope>NUCLEOTIDE SEQUENCE [LARGE SCALE GENOMIC DNA]</scope>
    <source>
        <strain evidence="5">1PNM-20</strain>
    </source>
</reference>
<dbReference type="GO" id="GO:0006508">
    <property type="term" value="P:proteolysis"/>
    <property type="evidence" value="ECO:0007669"/>
    <property type="project" value="InterPro"/>
</dbReference>
<keyword evidence="5" id="KW-1185">Reference proteome</keyword>